<feature type="transmembrane region" description="Helical" evidence="1">
    <location>
        <begin position="637"/>
        <end position="657"/>
    </location>
</feature>
<feature type="transmembrane region" description="Helical" evidence="1">
    <location>
        <begin position="1027"/>
        <end position="1048"/>
    </location>
</feature>
<feature type="transmembrane region" description="Helical" evidence="1">
    <location>
        <begin position="771"/>
        <end position="791"/>
    </location>
</feature>
<reference evidence="2 3" key="1">
    <citation type="submission" date="2016-02" db="EMBL/GenBank/DDBJ databases">
        <title>Genome analysis of coral dinoflagellate symbionts highlights evolutionary adaptations to a symbiotic lifestyle.</title>
        <authorList>
            <person name="Aranda M."/>
            <person name="Li Y."/>
            <person name="Liew Y.J."/>
            <person name="Baumgarten S."/>
            <person name="Simakov O."/>
            <person name="Wilson M."/>
            <person name="Piel J."/>
            <person name="Ashoor H."/>
            <person name="Bougouffa S."/>
            <person name="Bajic V.B."/>
            <person name="Ryu T."/>
            <person name="Ravasi T."/>
            <person name="Bayer T."/>
            <person name="Micklem G."/>
            <person name="Kim H."/>
            <person name="Bhak J."/>
            <person name="Lajeunesse T.C."/>
            <person name="Voolstra C.R."/>
        </authorList>
    </citation>
    <scope>NUCLEOTIDE SEQUENCE [LARGE SCALE GENOMIC DNA]</scope>
    <source>
        <strain evidence="2 3">CCMP2467</strain>
    </source>
</reference>
<accession>A0A1Q9F7F7</accession>
<name>A0A1Q9F7F7_SYMMI</name>
<feature type="transmembrane region" description="Helical" evidence="1">
    <location>
        <begin position="907"/>
        <end position="927"/>
    </location>
</feature>
<feature type="transmembrane region" description="Helical" evidence="1">
    <location>
        <begin position="1069"/>
        <end position="1090"/>
    </location>
</feature>
<evidence type="ECO:0000256" key="1">
    <source>
        <dbReference type="SAM" id="Phobius"/>
    </source>
</evidence>
<keyword evidence="1" id="KW-0472">Membrane</keyword>
<feature type="transmembrane region" description="Helical" evidence="1">
    <location>
        <begin position="70"/>
        <end position="91"/>
    </location>
</feature>
<comment type="caution">
    <text evidence="2">The sequence shown here is derived from an EMBL/GenBank/DDBJ whole genome shotgun (WGS) entry which is preliminary data.</text>
</comment>
<feature type="transmembrane region" description="Helical" evidence="1">
    <location>
        <begin position="856"/>
        <end position="879"/>
    </location>
</feature>
<keyword evidence="1" id="KW-1133">Transmembrane helix</keyword>
<feature type="transmembrane region" description="Helical" evidence="1">
    <location>
        <begin position="1110"/>
        <end position="1130"/>
    </location>
</feature>
<feature type="transmembrane region" description="Helical" evidence="1">
    <location>
        <begin position="605"/>
        <end position="625"/>
    </location>
</feature>
<feature type="transmembrane region" description="Helical" evidence="1">
    <location>
        <begin position="487"/>
        <end position="507"/>
    </location>
</feature>
<feature type="transmembrane region" description="Helical" evidence="1">
    <location>
        <begin position="222"/>
        <end position="250"/>
    </location>
</feature>
<keyword evidence="1" id="KW-0812">Transmembrane</keyword>
<feature type="transmembrane region" description="Helical" evidence="1">
    <location>
        <begin position="347"/>
        <end position="372"/>
    </location>
</feature>
<feature type="transmembrane region" description="Helical" evidence="1">
    <location>
        <begin position="134"/>
        <end position="156"/>
    </location>
</feature>
<dbReference type="OrthoDB" id="421262at2759"/>
<dbReference type="AlphaFoldDB" id="A0A1Q9F7F7"/>
<keyword evidence="3" id="KW-1185">Reference proteome</keyword>
<gene>
    <name evidence="2" type="ORF">AK812_SmicGene145</name>
</gene>
<feature type="transmembrane region" description="Helical" evidence="1">
    <location>
        <begin position="270"/>
        <end position="293"/>
    </location>
</feature>
<organism evidence="2 3">
    <name type="scientific">Symbiodinium microadriaticum</name>
    <name type="common">Dinoflagellate</name>
    <name type="synonym">Zooxanthella microadriatica</name>
    <dbReference type="NCBI Taxonomy" id="2951"/>
    <lineage>
        <taxon>Eukaryota</taxon>
        <taxon>Sar</taxon>
        <taxon>Alveolata</taxon>
        <taxon>Dinophyceae</taxon>
        <taxon>Suessiales</taxon>
        <taxon>Symbiodiniaceae</taxon>
        <taxon>Symbiodinium</taxon>
    </lineage>
</organism>
<feature type="transmembrane region" description="Helical" evidence="1">
    <location>
        <begin position="811"/>
        <end position="835"/>
    </location>
</feature>
<evidence type="ECO:0000313" key="2">
    <source>
        <dbReference type="EMBL" id="OLQ15610.1"/>
    </source>
</evidence>
<dbReference type="Proteomes" id="UP000186817">
    <property type="component" value="Unassembled WGS sequence"/>
</dbReference>
<proteinExistence type="predicted"/>
<feature type="transmembrane region" description="Helical" evidence="1">
    <location>
        <begin position="442"/>
        <end position="466"/>
    </location>
</feature>
<feature type="transmembrane region" description="Helical" evidence="1">
    <location>
        <begin position="981"/>
        <end position="1001"/>
    </location>
</feature>
<sequence>MPKASSELFIVLVGSAGGPRTMGVYIILPLLPWADLDRFLRLRAPSPMQLHFQDHQPHDHQGFDLPLGRAVPFLLAVASFADVMILGQTIFKQEQATMDADAKGAVPWVYYIPVVNVLYDANAYPPSMQQIDQILETFSTLNGLLLSVCIPTVVLFSPTDSAVARARNWNGSYGRYQLFSLSAMFCITTASVSTSLTYLLTRATDFEGAAGVSRAYMSWWRYTRWSFLFLILGTVIGSACLSLAIQYAFVLQHAQGQAEADLLSRFMGNWSFYGLLGMGFVVPLAVVSLATLTKQTAIHAVGRIASTSNRQFRAAPKTWKTGLLHNCPVVNIFYDVLFVQVPSSGKINSVMAMLILFNSLLLAVVIPILQLFDYEKAANARRLNWDGEYDEFKRQVTRGYVCIASATFQVVCTHLSAVAGTFESNTAGVGSAVAAWWKVARWNLVVTGSCTCAGSMFLYRAAHLAFKLQHMTTAKEGQEIGRYQDNSLFVVVLGLGVALPLLLLSLAHSRRHRAMNHNAPAKEDRQLLHRAHYLPVLNIFYDFFASLPETGQLLQVLEVNGTMIALMLGMGSEVLHLLHFEEAEVSRNRDWDGGYVEFSEMSHDGFSLLFASMIMFVLIYLYAAMADFTDSRGMRNHSAFTAWWSWGRFCIFAVMLYEHYGVFRLYQAQPRLYYLQHETSDEEAWKLWKLQEFLCYVAIGFGECFPVVVLSLALFRKQQMLQRSDSLSNTNSQETTRWMWAYSIPVFNLVYDVLLDHTPEWDQIVAMMKTFLFLAGLLMQMALKVLLLFPYDEAAIVQQRSWLGTYESYEFWSHAAWLLGTCGLATFFYVAQFAAMTSFKRDPEDTEINRSALSGWWYWARWCIVLLLVDALCAGLAIIKSAQEAYVLQHSHTREVAEELSAAFLPMTWTVLPLGILLPIVILSVSLMRTQSYSNSLVGARSDHNESDVKVSARLYRVAGINVLYDLFFDKPPAVNQIAEMLYIFGVLNAFLLSILLPLLIKFGEPDDVDLARSRNWVGSYDSHRNYSSLGLACTMSAVWQILLTYVCTQASSRLEGVEVKKWWSLVRWLVISIGLFSGLGLVLLVLASLQCYIVQHATVAQEAAQLQSQANIFCLMLFGPAAFLPLLLLSLGVRSRQREHDNAEKPQASANTCQREGEEDDICDSISDLNKCSNDLGVEACISTHDDTETVVSSYFTVLGQETQMSLYEKDVNEPMCWVTFEEPDVDLQSHEVIAKPCMGVQGVAVGVSTQTQTSEMELRMYAEIIRQPMSFEHF</sequence>
<feature type="transmembrane region" description="Helical" evidence="1">
    <location>
        <begin position="176"/>
        <end position="201"/>
    </location>
</feature>
<feature type="transmembrane region" description="Helical" evidence="1">
    <location>
        <begin position="400"/>
        <end position="422"/>
    </location>
</feature>
<feature type="transmembrane region" description="Helical" evidence="1">
    <location>
        <begin position="693"/>
        <end position="715"/>
    </location>
</feature>
<protein>
    <submittedName>
        <fullName evidence="2">Uncharacterized protein</fullName>
    </submittedName>
</protein>
<evidence type="ECO:0000313" key="3">
    <source>
        <dbReference type="Proteomes" id="UP000186817"/>
    </source>
</evidence>
<dbReference type="EMBL" id="LSRX01000001">
    <property type="protein sequence ID" value="OLQ15610.1"/>
    <property type="molecule type" value="Genomic_DNA"/>
</dbReference>